<dbReference type="PANTHER" id="PTHR30151:SF20">
    <property type="entry name" value="ABC TRANSPORTER PERMEASE PROTEIN HI_0355-RELATED"/>
    <property type="match status" value="1"/>
</dbReference>
<reference evidence="9 10" key="1">
    <citation type="submission" date="2023-10" db="EMBL/GenBank/DDBJ databases">
        <authorList>
            <person name="Venkata Ramana C."/>
            <person name="Sasikala C."/>
            <person name="Dhurka M."/>
        </authorList>
    </citation>
    <scope>NUCLEOTIDE SEQUENCE [LARGE SCALE GENOMIC DNA]</scope>
    <source>
        <strain evidence="9 10">KCTC 32151</strain>
    </source>
</reference>
<feature type="transmembrane region" description="Helical" evidence="7">
    <location>
        <begin position="151"/>
        <end position="170"/>
    </location>
</feature>
<feature type="transmembrane region" description="Helical" evidence="7">
    <location>
        <begin position="28"/>
        <end position="49"/>
    </location>
</feature>
<feature type="domain" description="ABC transmembrane type-1" evidence="8">
    <location>
        <begin position="85"/>
        <end position="271"/>
    </location>
</feature>
<dbReference type="Pfam" id="PF00528">
    <property type="entry name" value="BPD_transp_1"/>
    <property type="match status" value="1"/>
</dbReference>
<dbReference type="EMBL" id="JAWLIP010000006">
    <property type="protein sequence ID" value="MDV6227451.1"/>
    <property type="molecule type" value="Genomic_DNA"/>
</dbReference>
<evidence type="ECO:0000256" key="6">
    <source>
        <dbReference type="ARBA" id="ARBA00023136"/>
    </source>
</evidence>
<sequence>MTQTQPSSNLTAHSPVPFTAERGTLGNLLMLLVPPLVLFGMFILLYAMVRANLEPHRQFLMPSGYELWDKAFGLSDVRWELLTRSLTTLGIALAGLCISIPVGILLGVIMFRATILERAMFPNIVAFQSIPTLAIIPLIQTALGFGTLPKVLIVAKFTMFAIPITLLLGLKSVDRGIINLFRLQGASWRTTLVKACFPSAAPALFAGLRIAASLAVISAIVSELFFLAGRGGLGQMIINSKIDFKYEQMYAALMTATFLSVCVYIAFTWLGHWLFSDWHESGGKET</sequence>
<dbReference type="InterPro" id="IPR035906">
    <property type="entry name" value="MetI-like_sf"/>
</dbReference>
<comment type="subcellular location">
    <subcellularLocation>
        <location evidence="1 7">Cell membrane</location>
        <topology evidence="1 7">Multi-pass membrane protein</topology>
    </subcellularLocation>
</comment>
<dbReference type="RefSeq" id="WP_206544902.1">
    <property type="nucleotide sequence ID" value="NZ_CP177240.1"/>
</dbReference>
<name>A0ABU4AMR7_9HYPH</name>
<evidence type="ECO:0000256" key="2">
    <source>
        <dbReference type="ARBA" id="ARBA00022448"/>
    </source>
</evidence>
<keyword evidence="5 7" id="KW-1133">Transmembrane helix</keyword>
<evidence type="ECO:0000256" key="1">
    <source>
        <dbReference type="ARBA" id="ARBA00004651"/>
    </source>
</evidence>
<keyword evidence="6 7" id="KW-0472">Membrane</keyword>
<evidence type="ECO:0000256" key="7">
    <source>
        <dbReference type="RuleBase" id="RU363032"/>
    </source>
</evidence>
<keyword evidence="4 7" id="KW-0812">Transmembrane</keyword>
<feature type="transmembrane region" description="Helical" evidence="7">
    <location>
        <begin position="249"/>
        <end position="270"/>
    </location>
</feature>
<evidence type="ECO:0000256" key="5">
    <source>
        <dbReference type="ARBA" id="ARBA00022989"/>
    </source>
</evidence>
<dbReference type="GeneID" id="99682113"/>
<proteinExistence type="inferred from homology"/>
<comment type="similarity">
    <text evidence="7">Belongs to the binding-protein-dependent transport system permease family.</text>
</comment>
<evidence type="ECO:0000313" key="9">
    <source>
        <dbReference type="EMBL" id="MDV6227451.1"/>
    </source>
</evidence>
<feature type="transmembrane region" description="Helical" evidence="7">
    <location>
        <begin position="119"/>
        <end position="139"/>
    </location>
</feature>
<gene>
    <name evidence="9" type="ORF">R2G56_14220</name>
</gene>
<comment type="caution">
    <text evidence="9">The sequence shown here is derived from an EMBL/GenBank/DDBJ whole genome shotgun (WGS) entry which is preliminary data.</text>
</comment>
<feature type="transmembrane region" description="Helical" evidence="7">
    <location>
        <begin position="208"/>
        <end position="228"/>
    </location>
</feature>
<keyword evidence="2 7" id="KW-0813">Transport</keyword>
<organism evidence="9 10">
    <name type="scientific">Nitratireductor aquimarinus</name>
    <dbReference type="NCBI Taxonomy" id="889300"/>
    <lineage>
        <taxon>Bacteria</taxon>
        <taxon>Pseudomonadati</taxon>
        <taxon>Pseudomonadota</taxon>
        <taxon>Alphaproteobacteria</taxon>
        <taxon>Hyphomicrobiales</taxon>
        <taxon>Phyllobacteriaceae</taxon>
        <taxon>Nitratireductor</taxon>
    </lineage>
</organism>
<protein>
    <submittedName>
        <fullName evidence="9">ABC transporter permease subunit</fullName>
    </submittedName>
</protein>
<keyword evidence="10" id="KW-1185">Reference proteome</keyword>
<evidence type="ECO:0000259" key="8">
    <source>
        <dbReference type="PROSITE" id="PS50928"/>
    </source>
</evidence>
<feature type="transmembrane region" description="Helical" evidence="7">
    <location>
        <begin position="88"/>
        <end position="113"/>
    </location>
</feature>
<dbReference type="InterPro" id="IPR000515">
    <property type="entry name" value="MetI-like"/>
</dbReference>
<dbReference type="PROSITE" id="PS50928">
    <property type="entry name" value="ABC_TM1"/>
    <property type="match status" value="1"/>
</dbReference>
<dbReference type="SUPFAM" id="SSF161098">
    <property type="entry name" value="MetI-like"/>
    <property type="match status" value="1"/>
</dbReference>
<dbReference type="PANTHER" id="PTHR30151">
    <property type="entry name" value="ALKANE SULFONATE ABC TRANSPORTER-RELATED, MEMBRANE SUBUNIT"/>
    <property type="match status" value="1"/>
</dbReference>
<dbReference type="CDD" id="cd06261">
    <property type="entry name" value="TM_PBP2"/>
    <property type="match status" value="1"/>
</dbReference>
<evidence type="ECO:0000313" key="10">
    <source>
        <dbReference type="Proteomes" id="UP001185659"/>
    </source>
</evidence>
<dbReference type="Proteomes" id="UP001185659">
    <property type="component" value="Unassembled WGS sequence"/>
</dbReference>
<evidence type="ECO:0000256" key="4">
    <source>
        <dbReference type="ARBA" id="ARBA00022692"/>
    </source>
</evidence>
<dbReference type="Gene3D" id="1.10.3720.10">
    <property type="entry name" value="MetI-like"/>
    <property type="match status" value="1"/>
</dbReference>
<keyword evidence="3" id="KW-1003">Cell membrane</keyword>
<accession>A0ABU4AMR7</accession>
<evidence type="ECO:0000256" key="3">
    <source>
        <dbReference type="ARBA" id="ARBA00022475"/>
    </source>
</evidence>